<feature type="transmembrane region" description="Helical" evidence="5">
    <location>
        <begin position="12"/>
        <end position="44"/>
    </location>
</feature>
<feature type="transmembrane region" description="Helical" evidence="5">
    <location>
        <begin position="355"/>
        <end position="377"/>
    </location>
</feature>
<dbReference type="GO" id="GO:0016874">
    <property type="term" value="F:ligase activity"/>
    <property type="evidence" value="ECO:0007669"/>
    <property type="project" value="UniProtKB-KW"/>
</dbReference>
<dbReference type="InterPro" id="IPR051533">
    <property type="entry name" value="WaaL-like"/>
</dbReference>
<feature type="transmembrane region" description="Helical" evidence="5">
    <location>
        <begin position="145"/>
        <end position="164"/>
    </location>
</feature>
<keyword evidence="7" id="KW-0436">Ligase</keyword>
<evidence type="ECO:0000313" key="7">
    <source>
        <dbReference type="EMBL" id="PXV80717.1"/>
    </source>
</evidence>
<evidence type="ECO:0000313" key="8">
    <source>
        <dbReference type="Proteomes" id="UP000247780"/>
    </source>
</evidence>
<gene>
    <name evidence="7" type="ORF">C8R14_11450</name>
</gene>
<dbReference type="InterPro" id="IPR007016">
    <property type="entry name" value="O-antigen_ligase-rel_domated"/>
</dbReference>
<feature type="transmembrane region" description="Helical" evidence="5">
    <location>
        <begin position="110"/>
        <end position="133"/>
    </location>
</feature>
<keyword evidence="8" id="KW-1185">Reference proteome</keyword>
<dbReference type="PANTHER" id="PTHR37422:SF13">
    <property type="entry name" value="LIPOPOLYSACCHARIDE BIOSYNTHESIS PROTEIN PA4999-RELATED"/>
    <property type="match status" value="1"/>
</dbReference>
<dbReference type="Pfam" id="PF04932">
    <property type="entry name" value="Wzy_C"/>
    <property type="match status" value="1"/>
</dbReference>
<sequence>MSSGIVLSWRELLVRFVLVFFCLALWPSGLVYWGIGLLVVAWLVDGGLSRFPDLLKEPLIQGVLVFCGVWGVGLLWSDFSVSLTGKWEKYFILLIIIPFFSLLNKERLPWVTGALISGYLGVVVLGGYQYAVLGEQGISLFGMSYLNFSSALGIGVILAVYGGWVTLSRMRWFLSALLWITALLLLFLQFRENARGILLSTVMILLLMFCLRYQVKGKVLASYLASIIAVTVLFAASSDVFHKRLEAIGSDLQLFQQGHYQTSVGYRLAIWDIGLHGLVDAPVIGHGSGMAKHYLQNSFMSYKEGIYQDLPEFHEAKHFHNELIEIGVHLGLLGILAFIFLLWCWFKTFKQHQMALLGGAIVCFTFLSGLTDTFLLYSRIPPFLLAVTAIAVCWQRYEGSLDLIDRKSPQIKGGIRKRSSMAR</sequence>
<evidence type="ECO:0000259" key="6">
    <source>
        <dbReference type="Pfam" id="PF04932"/>
    </source>
</evidence>
<evidence type="ECO:0000256" key="4">
    <source>
        <dbReference type="ARBA" id="ARBA00023136"/>
    </source>
</evidence>
<organism evidence="7 8">
    <name type="scientific">Nitrosomonas eutropha</name>
    <dbReference type="NCBI Taxonomy" id="916"/>
    <lineage>
        <taxon>Bacteria</taxon>
        <taxon>Pseudomonadati</taxon>
        <taxon>Pseudomonadota</taxon>
        <taxon>Betaproteobacteria</taxon>
        <taxon>Nitrosomonadales</taxon>
        <taxon>Nitrosomonadaceae</taxon>
        <taxon>Nitrosomonas</taxon>
    </lineage>
</organism>
<dbReference type="RefSeq" id="WP_256211881.1">
    <property type="nucleotide sequence ID" value="NZ_FNYF01000002.1"/>
</dbReference>
<keyword evidence="2 5" id="KW-0812">Transmembrane</keyword>
<feature type="transmembrane region" description="Helical" evidence="5">
    <location>
        <begin position="323"/>
        <end position="343"/>
    </location>
</feature>
<dbReference type="Proteomes" id="UP000247780">
    <property type="component" value="Unassembled WGS sequence"/>
</dbReference>
<comment type="caution">
    <text evidence="7">The sequence shown here is derived from an EMBL/GenBank/DDBJ whole genome shotgun (WGS) entry which is preliminary data.</text>
</comment>
<comment type="subcellular location">
    <subcellularLocation>
        <location evidence="1">Membrane</location>
        <topology evidence="1">Multi-pass membrane protein</topology>
    </subcellularLocation>
</comment>
<evidence type="ECO:0000256" key="3">
    <source>
        <dbReference type="ARBA" id="ARBA00022989"/>
    </source>
</evidence>
<feature type="domain" description="O-antigen ligase-related" evidence="6">
    <location>
        <begin position="181"/>
        <end position="339"/>
    </location>
</feature>
<evidence type="ECO:0000256" key="5">
    <source>
        <dbReference type="SAM" id="Phobius"/>
    </source>
</evidence>
<evidence type="ECO:0000256" key="1">
    <source>
        <dbReference type="ARBA" id="ARBA00004141"/>
    </source>
</evidence>
<keyword evidence="4 5" id="KW-0472">Membrane</keyword>
<keyword evidence="3 5" id="KW-1133">Transmembrane helix</keyword>
<feature type="transmembrane region" description="Helical" evidence="5">
    <location>
        <begin position="170"/>
        <end position="190"/>
    </location>
</feature>
<protein>
    <submittedName>
        <fullName evidence="7">O-antigen ligase</fullName>
    </submittedName>
</protein>
<name>A0ABX5M6P6_9PROT</name>
<dbReference type="EMBL" id="QICQ01000014">
    <property type="protein sequence ID" value="PXV80717.1"/>
    <property type="molecule type" value="Genomic_DNA"/>
</dbReference>
<evidence type="ECO:0000256" key="2">
    <source>
        <dbReference type="ARBA" id="ARBA00022692"/>
    </source>
</evidence>
<feature type="transmembrane region" description="Helical" evidence="5">
    <location>
        <begin position="197"/>
        <end position="215"/>
    </location>
</feature>
<feature type="transmembrane region" description="Helical" evidence="5">
    <location>
        <begin position="59"/>
        <end position="76"/>
    </location>
</feature>
<reference evidence="7 8" key="1">
    <citation type="submission" date="2018-04" db="EMBL/GenBank/DDBJ databases">
        <title>Active sludge and wastewater microbial communities from Klosterneuburg, Austria.</title>
        <authorList>
            <person name="Wagner M."/>
        </authorList>
    </citation>
    <scope>NUCLEOTIDE SEQUENCE [LARGE SCALE GENOMIC DNA]</scope>
    <source>
        <strain evidence="7 8">Nm 57</strain>
    </source>
</reference>
<accession>A0ABX5M6P6</accession>
<dbReference type="PANTHER" id="PTHR37422">
    <property type="entry name" value="TEICHURONIC ACID BIOSYNTHESIS PROTEIN TUAE"/>
    <property type="match status" value="1"/>
</dbReference>
<proteinExistence type="predicted"/>
<feature type="transmembrane region" description="Helical" evidence="5">
    <location>
        <begin position="221"/>
        <end position="241"/>
    </location>
</feature>